<accession>A0A5N5QVB0</accession>
<evidence type="ECO:0000256" key="3">
    <source>
        <dbReference type="ARBA" id="ARBA00022796"/>
    </source>
</evidence>
<keyword evidence="10" id="KW-1185">Reference proteome</keyword>
<evidence type="ECO:0000313" key="10">
    <source>
        <dbReference type="Proteomes" id="UP000383932"/>
    </source>
</evidence>
<dbReference type="GO" id="GO:0016531">
    <property type="term" value="F:copper chaperone activity"/>
    <property type="evidence" value="ECO:0007669"/>
    <property type="project" value="TreeGrafter"/>
</dbReference>
<keyword evidence="6" id="KW-0143">Chaperone</keyword>
<proteinExistence type="inferred from homology"/>
<evidence type="ECO:0000259" key="8">
    <source>
        <dbReference type="PROSITE" id="PS50846"/>
    </source>
</evidence>
<evidence type="ECO:0000313" key="9">
    <source>
        <dbReference type="EMBL" id="KAB5595690.1"/>
    </source>
</evidence>
<dbReference type="OrthoDB" id="689350at2759"/>
<evidence type="ECO:0000256" key="5">
    <source>
        <dbReference type="ARBA" id="ARBA00023065"/>
    </source>
</evidence>
<dbReference type="Pfam" id="PF00403">
    <property type="entry name" value="HMA"/>
    <property type="match status" value="1"/>
</dbReference>
<evidence type="ECO:0000256" key="1">
    <source>
        <dbReference type="ARBA" id="ARBA00022448"/>
    </source>
</evidence>
<dbReference type="GO" id="GO:0005829">
    <property type="term" value="C:cytosol"/>
    <property type="evidence" value="ECO:0007669"/>
    <property type="project" value="TreeGrafter"/>
</dbReference>
<gene>
    <name evidence="9" type="ORF">CTheo_928</name>
</gene>
<keyword evidence="3" id="KW-0187">Copper transport</keyword>
<keyword evidence="1" id="KW-0813">Transport</keyword>
<dbReference type="InterPro" id="IPR006121">
    <property type="entry name" value="HMA_dom"/>
</dbReference>
<reference evidence="9 10" key="1">
    <citation type="journal article" date="2019" name="Fungal Biol. Biotechnol.">
        <title>Draft genome sequence of fastidious pathogen Ceratobasidium theobromae, which causes vascular-streak dieback in Theobroma cacao.</title>
        <authorList>
            <person name="Ali S.S."/>
            <person name="Asman A."/>
            <person name="Shao J."/>
            <person name="Firmansyah A.P."/>
            <person name="Susilo A.W."/>
            <person name="Rosmana A."/>
            <person name="McMahon P."/>
            <person name="Junaid M."/>
            <person name="Guest D."/>
            <person name="Kheng T.Y."/>
            <person name="Meinhardt L.W."/>
            <person name="Bailey B.A."/>
        </authorList>
    </citation>
    <scope>NUCLEOTIDE SEQUENCE [LARGE SCALE GENOMIC DNA]</scope>
    <source>
        <strain evidence="9 10">CT2</strain>
    </source>
</reference>
<evidence type="ECO:0000256" key="2">
    <source>
        <dbReference type="ARBA" id="ARBA00022723"/>
    </source>
</evidence>
<protein>
    <recommendedName>
        <fullName evidence="8">HMA domain-containing protein</fullName>
    </recommendedName>
</protein>
<dbReference type="PANTHER" id="PTHR46365">
    <property type="entry name" value="COPPER TRANSPORT PROTEIN ATOX1"/>
    <property type="match status" value="1"/>
</dbReference>
<dbReference type="Proteomes" id="UP000383932">
    <property type="component" value="Unassembled WGS sequence"/>
</dbReference>
<dbReference type="InterPro" id="IPR051881">
    <property type="entry name" value="Copper_transport_ATOX1-like"/>
</dbReference>
<keyword evidence="4" id="KW-0186">Copper</keyword>
<dbReference type="AlphaFoldDB" id="A0A5N5QVB0"/>
<evidence type="ECO:0000256" key="6">
    <source>
        <dbReference type="ARBA" id="ARBA00023186"/>
    </source>
</evidence>
<name>A0A5N5QVB0_9AGAM</name>
<dbReference type="EMBL" id="SSOP01000007">
    <property type="protein sequence ID" value="KAB5595690.1"/>
    <property type="molecule type" value="Genomic_DNA"/>
</dbReference>
<dbReference type="CDD" id="cd00371">
    <property type="entry name" value="HMA"/>
    <property type="match status" value="1"/>
</dbReference>
<dbReference type="GO" id="GO:0006825">
    <property type="term" value="P:copper ion transport"/>
    <property type="evidence" value="ECO:0007669"/>
    <property type="project" value="UniProtKB-KW"/>
</dbReference>
<sequence>MTCTGCSSAVERALKRAQDNGMDHTAAGISRYDVDLEKKRVTVWGTADEGEVLEKIAKTGKAVTPVVE</sequence>
<dbReference type="InterPro" id="IPR036163">
    <property type="entry name" value="HMA_dom_sf"/>
</dbReference>
<dbReference type="Gene3D" id="3.30.70.100">
    <property type="match status" value="1"/>
</dbReference>
<dbReference type="GO" id="GO:0046872">
    <property type="term" value="F:metal ion binding"/>
    <property type="evidence" value="ECO:0007669"/>
    <property type="project" value="UniProtKB-KW"/>
</dbReference>
<comment type="caution">
    <text evidence="9">The sequence shown here is derived from an EMBL/GenBank/DDBJ whole genome shotgun (WGS) entry which is preliminary data.</text>
</comment>
<dbReference type="PANTHER" id="PTHR46365:SF1">
    <property type="entry name" value="COPPER TRANSPORT PROTEIN ATOX1"/>
    <property type="match status" value="1"/>
</dbReference>
<organism evidence="9 10">
    <name type="scientific">Ceratobasidium theobromae</name>
    <dbReference type="NCBI Taxonomy" id="1582974"/>
    <lineage>
        <taxon>Eukaryota</taxon>
        <taxon>Fungi</taxon>
        <taxon>Dikarya</taxon>
        <taxon>Basidiomycota</taxon>
        <taxon>Agaricomycotina</taxon>
        <taxon>Agaricomycetes</taxon>
        <taxon>Cantharellales</taxon>
        <taxon>Ceratobasidiaceae</taxon>
        <taxon>Ceratobasidium</taxon>
    </lineage>
</organism>
<keyword evidence="5" id="KW-0406">Ion transport</keyword>
<comment type="similarity">
    <text evidence="7">Belongs to the ATX1 family.</text>
</comment>
<evidence type="ECO:0000256" key="7">
    <source>
        <dbReference type="ARBA" id="ARBA00038171"/>
    </source>
</evidence>
<feature type="domain" description="HMA" evidence="8">
    <location>
        <begin position="1"/>
        <end position="64"/>
    </location>
</feature>
<evidence type="ECO:0000256" key="4">
    <source>
        <dbReference type="ARBA" id="ARBA00023008"/>
    </source>
</evidence>
<dbReference type="PROSITE" id="PS50846">
    <property type="entry name" value="HMA_2"/>
    <property type="match status" value="1"/>
</dbReference>
<dbReference type="SUPFAM" id="SSF55008">
    <property type="entry name" value="HMA, heavy metal-associated domain"/>
    <property type="match status" value="1"/>
</dbReference>
<keyword evidence="2" id="KW-0479">Metal-binding</keyword>